<evidence type="ECO:0000313" key="3">
    <source>
        <dbReference type="Proteomes" id="UP000646827"/>
    </source>
</evidence>
<name>A0A8H7VGW8_9FUNG</name>
<protein>
    <recommendedName>
        <fullName evidence="1">Choice-of-anchor A domain-containing protein</fullName>
    </recommendedName>
</protein>
<dbReference type="AlphaFoldDB" id="A0A8H7VGW8"/>
<feature type="domain" description="Choice-of-anchor A" evidence="1">
    <location>
        <begin position="6"/>
        <end position="272"/>
    </location>
</feature>
<accession>A0A8H7VGW8</accession>
<dbReference type="Proteomes" id="UP000646827">
    <property type="component" value="Unassembled WGS sequence"/>
</dbReference>
<gene>
    <name evidence="2" type="ORF">INT45_003639</name>
</gene>
<dbReference type="Pfam" id="PF20597">
    <property type="entry name" value="pAdhesive_15"/>
    <property type="match status" value="1"/>
</dbReference>
<keyword evidence="3" id="KW-1185">Reference proteome</keyword>
<dbReference type="EMBL" id="JAEPRB010000229">
    <property type="protein sequence ID" value="KAG2218452.1"/>
    <property type="molecule type" value="Genomic_DNA"/>
</dbReference>
<comment type="caution">
    <text evidence="2">The sequence shown here is derived from an EMBL/GenBank/DDBJ whole genome shotgun (WGS) entry which is preliminary data.</text>
</comment>
<dbReference type="OrthoDB" id="2280597at2759"/>
<sequence>MDYWLEGPLIVGGCLRAENYDFNTLGGVDCSSGSEPEISDHGLVVFGDTEVFNIAVNGHGALRGGSSDTSAIQKLTSGCQVQTFSEYWGDTTISDAEDAALRASVIFSNYLPNYVMDSRGTVTKMRDTTRDEFAVFTFDPCDSSTVFCVPPLSSLHYSDASGFLYNDDSTFNGLQGDLPPEGVTVVFNIPILHGTDLTILNNKIAKSVTSPCHTIFNIYPVDMAGNYHFSDGIVFYRDFAGIMPGFILAPRVSIVDSANGYFQGQIVGNSYQWASDSPGANIRRFDQSPQLYPFTVYVREPTKTVLTGATVTISPHKKEKHHDKVKEWGKKKYSEWDHKKEDYDNWDTGKYGWSEKGGGYNRDWKEDKKW</sequence>
<organism evidence="2 3">
    <name type="scientific">Circinella minor</name>
    <dbReference type="NCBI Taxonomy" id="1195481"/>
    <lineage>
        <taxon>Eukaryota</taxon>
        <taxon>Fungi</taxon>
        <taxon>Fungi incertae sedis</taxon>
        <taxon>Mucoromycota</taxon>
        <taxon>Mucoromycotina</taxon>
        <taxon>Mucoromycetes</taxon>
        <taxon>Mucorales</taxon>
        <taxon>Lichtheimiaceae</taxon>
        <taxon>Circinella</taxon>
    </lineage>
</organism>
<evidence type="ECO:0000313" key="2">
    <source>
        <dbReference type="EMBL" id="KAG2218452.1"/>
    </source>
</evidence>
<proteinExistence type="predicted"/>
<evidence type="ECO:0000259" key="1">
    <source>
        <dbReference type="Pfam" id="PF20597"/>
    </source>
</evidence>
<dbReference type="InterPro" id="IPR026588">
    <property type="entry name" value="Choice_anch_A"/>
</dbReference>
<reference evidence="2 3" key="1">
    <citation type="submission" date="2020-12" db="EMBL/GenBank/DDBJ databases">
        <title>Metabolic potential, ecology and presence of endohyphal bacteria is reflected in genomic diversity of Mucoromycotina.</title>
        <authorList>
            <person name="Muszewska A."/>
            <person name="Okrasinska A."/>
            <person name="Steczkiewicz K."/>
            <person name="Drgas O."/>
            <person name="Orlowska M."/>
            <person name="Perlinska-Lenart U."/>
            <person name="Aleksandrzak-Piekarczyk T."/>
            <person name="Szatraj K."/>
            <person name="Zielenkiewicz U."/>
            <person name="Pilsyk S."/>
            <person name="Malc E."/>
            <person name="Mieczkowski P."/>
            <person name="Kruszewska J.S."/>
            <person name="Biernat P."/>
            <person name="Pawlowska J."/>
        </authorList>
    </citation>
    <scope>NUCLEOTIDE SEQUENCE [LARGE SCALE GENOMIC DNA]</scope>
    <source>
        <strain evidence="2 3">CBS 142.35</strain>
    </source>
</reference>